<dbReference type="GO" id="GO:0012505">
    <property type="term" value="C:endomembrane system"/>
    <property type="evidence" value="ECO:0007669"/>
    <property type="project" value="UniProtKB-SubCell"/>
</dbReference>
<keyword evidence="6" id="KW-1185">Reference proteome</keyword>
<accession>A0A2T8FGN2</accession>
<dbReference type="EMBL" id="QDGZ01000001">
    <property type="protein sequence ID" value="PVG84871.1"/>
    <property type="molecule type" value="Genomic_DNA"/>
</dbReference>
<dbReference type="GO" id="GO:0008168">
    <property type="term" value="F:methyltransferase activity"/>
    <property type="evidence" value="ECO:0007669"/>
    <property type="project" value="UniProtKB-KW"/>
</dbReference>
<dbReference type="Gene3D" id="1.20.120.1630">
    <property type="match status" value="1"/>
</dbReference>
<evidence type="ECO:0000256" key="3">
    <source>
        <dbReference type="ARBA" id="ARBA00022989"/>
    </source>
</evidence>
<name>A0A2T8FGN2_9ACTN</name>
<proteinExistence type="predicted"/>
<dbReference type="InterPro" id="IPR007318">
    <property type="entry name" value="Phopholipid_MeTrfase"/>
</dbReference>
<comment type="caution">
    <text evidence="5">The sequence shown here is derived from an EMBL/GenBank/DDBJ whole genome shotgun (WGS) entry which is preliminary data.</text>
</comment>
<reference evidence="5 6" key="1">
    <citation type="submission" date="2018-04" db="EMBL/GenBank/DDBJ databases">
        <title>Genome of Nocardioides gansuensis WSJ-1.</title>
        <authorList>
            <person name="Wu S."/>
            <person name="Wang G."/>
        </authorList>
    </citation>
    <scope>NUCLEOTIDE SEQUENCE [LARGE SCALE GENOMIC DNA]</scope>
    <source>
        <strain evidence="5 6">WSJ-1</strain>
    </source>
</reference>
<keyword evidence="5" id="KW-0808">Transferase</keyword>
<dbReference type="AlphaFoldDB" id="A0A2T8FGN2"/>
<organism evidence="5 6">
    <name type="scientific">Nocardioides gansuensis</name>
    <dbReference type="NCBI Taxonomy" id="2138300"/>
    <lineage>
        <taxon>Bacteria</taxon>
        <taxon>Bacillati</taxon>
        <taxon>Actinomycetota</taxon>
        <taxon>Actinomycetes</taxon>
        <taxon>Propionibacteriales</taxon>
        <taxon>Nocardioidaceae</taxon>
        <taxon>Nocardioides</taxon>
    </lineage>
</organism>
<evidence type="ECO:0000313" key="6">
    <source>
        <dbReference type="Proteomes" id="UP000246018"/>
    </source>
</evidence>
<comment type="subcellular location">
    <subcellularLocation>
        <location evidence="1">Endomembrane system</location>
        <topology evidence="1">Multi-pass membrane protein</topology>
    </subcellularLocation>
</comment>
<dbReference type="Proteomes" id="UP000246018">
    <property type="component" value="Unassembled WGS sequence"/>
</dbReference>
<keyword evidence="4" id="KW-0472">Membrane</keyword>
<evidence type="ECO:0000313" key="5">
    <source>
        <dbReference type="EMBL" id="PVG84871.1"/>
    </source>
</evidence>
<dbReference type="GO" id="GO:0032259">
    <property type="term" value="P:methylation"/>
    <property type="evidence" value="ECO:0007669"/>
    <property type="project" value="UniProtKB-KW"/>
</dbReference>
<sequence>MRVPPPLWALAAALAQRALTPGAPTPTARRTGAAITIALASTALAGASANQFRRRGTTVEPFHPDRASVLVTTGANSISRNPMYVGMAGLLAANAIRRGSWAALLPLAGFVATIDRLQITTEESALKARFGADYEIYRATVPRWLDHRSVIPSRRPSV</sequence>
<dbReference type="Pfam" id="PF04191">
    <property type="entry name" value="PEMT"/>
    <property type="match status" value="1"/>
</dbReference>
<keyword evidence="5" id="KW-0489">Methyltransferase</keyword>
<evidence type="ECO:0000256" key="1">
    <source>
        <dbReference type="ARBA" id="ARBA00004127"/>
    </source>
</evidence>
<gene>
    <name evidence="5" type="ORF">DDE18_02635</name>
</gene>
<keyword evidence="3" id="KW-1133">Transmembrane helix</keyword>
<evidence type="ECO:0000256" key="4">
    <source>
        <dbReference type="ARBA" id="ARBA00023136"/>
    </source>
</evidence>
<keyword evidence="2" id="KW-0812">Transmembrane</keyword>
<dbReference type="OrthoDB" id="941586at2"/>
<protein>
    <submittedName>
        <fullName evidence="5">Isoprenylcysteine carboxylmethyltransferase family protein</fullName>
    </submittedName>
</protein>
<evidence type="ECO:0000256" key="2">
    <source>
        <dbReference type="ARBA" id="ARBA00022692"/>
    </source>
</evidence>